<dbReference type="RefSeq" id="WP_235864498.1">
    <property type="nucleotide sequence ID" value="NZ_OBQC01000001.1"/>
</dbReference>
<evidence type="ECO:0000313" key="6">
    <source>
        <dbReference type="EMBL" id="SOC34906.1"/>
    </source>
</evidence>
<keyword evidence="3" id="KW-0378">Hydrolase</keyword>
<dbReference type="Gene3D" id="3.90.1720.10">
    <property type="entry name" value="endopeptidase domain like (from Nostoc punctiforme)"/>
    <property type="match status" value="1"/>
</dbReference>
<feature type="domain" description="NlpC/P60" evidence="5">
    <location>
        <begin position="33"/>
        <end position="155"/>
    </location>
</feature>
<evidence type="ECO:0000259" key="5">
    <source>
        <dbReference type="PROSITE" id="PS51935"/>
    </source>
</evidence>
<evidence type="ECO:0000256" key="2">
    <source>
        <dbReference type="ARBA" id="ARBA00022670"/>
    </source>
</evidence>
<dbReference type="PROSITE" id="PS51935">
    <property type="entry name" value="NLPC_P60"/>
    <property type="match status" value="1"/>
</dbReference>
<dbReference type="GO" id="GO:0008234">
    <property type="term" value="F:cysteine-type peptidase activity"/>
    <property type="evidence" value="ECO:0007669"/>
    <property type="project" value="UniProtKB-KW"/>
</dbReference>
<dbReference type="Pfam" id="PF00877">
    <property type="entry name" value="NLPC_P60"/>
    <property type="match status" value="1"/>
</dbReference>
<dbReference type="EMBL" id="OBQC01000001">
    <property type="protein sequence ID" value="SOC34906.1"/>
    <property type="molecule type" value="Genomic_DNA"/>
</dbReference>
<dbReference type="InterPro" id="IPR038765">
    <property type="entry name" value="Papain-like_cys_pep_sf"/>
</dbReference>
<dbReference type="PANTHER" id="PTHR47053:SF1">
    <property type="entry name" value="MUREIN DD-ENDOPEPTIDASE MEPH-RELATED"/>
    <property type="match status" value="1"/>
</dbReference>
<evidence type="ECO:0000313" key="7">
    <source>
        <dbReference type="Proteomes" id="UP000219252"/>
    </source>
</evidence>
<dbReference type="PANTHER" id="PTHR47053">
    <property type="entry name" value="MUREIN DD-ENDOPEPTIDASE MEPH-RELATED"/>
    <property type="match status" value="1"/>
</dbReference>
<name>A0A285U340_9BACL</name>
<keyword evidence="4" id="KW-0788">Thiol protease</keyword>
<protein>
    <submittedName>
        <fullName evidence="6">NlpC/P60 family protein</fullName>
    </submittedName>
</protein>
<accession>A0A285U340</accession>
<dbReference type="GO" id="GO:0006508">
    <property type="term" value="P:proteolysis"/>
    <property type="evidence" value="ECO:0007669"/>
    <property type="project" value="UniProtKB-KW"/>
</dbReference>
<comment type="similarity">
    <text evidence="1">Belongs to the peptidase C40 family.</text>
</comment>
<evidence type="ECO:0000256" key="1">
    <source>
        <dbReference type="ARBA" id="ARBA00007074"/>
    </source>
</evidence>
<dbReference type="AlphaFoldDB" id="A0A285U340"/>
<evidence type="ECO:0000256" key="3">
    <source>
        <dbReference type="ARBA" id="ARBA00022801"/>
    </source>
</evidence>
<dbReference type="SUPFAM" id="SSF54001">
    <property type="entry name" value="Cysteine proteinases"/>
    <property type="match status" value="1"/>
</dbReference>
<keyword evidence="7" id="KW-1185">Reference proteome</keyword>
<evidence type="ECO:0000256" key="4">
    <source>
        <dbReference type="ARBA" id="ARBA00022807"/>
    </source>
</evidence>
<proteinExistence type="inferred from homology"/>
<sequence>MKQQLILRMTFITTITFLITIDYNKAASAEEIDFTSDELRETAQQYLNIPYVWGGTTTSGFDCSGYVIKVFSDLGIDLPRTTSLLYEVGESVTKDQLQPGDLVFFNTLGNGVSHVGIYFGNGQFIHSQSDYGVSVTDLDDPKYWGARYIGAKRIANVGNVLQTVNGTTAES</sequence>
<dbReference type="Proteomes" id="UP000219252">
    <property type="component" value="Unassembled WGS sequence"/>
</dbReference>
<reference evidence="7" key="1">
    <citation type="submission" date="2017-08" db="EMBL/GenBank/DDBJ databases">
        <authorList>
            <person name="Varghese N."/>
            <person name="Submissions S."/>
        </authorList>
    </citation>
    <scope>NUCLEOTIDE SEQUENCE [LARGE SCALE GENOMIC DNA]</scope>
    <source>
        <strain evidence="7">JC23</strain>
    </source>
</reference>
<gene>
    <name evidence="6" type="ORF">SAMN05877842_101156</name>
</gene>
<organism evidence="6 7">
    <name type="scientific">Ureibacillus acetophenoni</name>
    <dbReference type="NCBI Taxonomy" id="614649"/>
    <lineage>
        <taxon>Bacteria</taxon>
        <taxon>Bacillati</taxon>
        <taxon>Bacillota</taxon>
        <taxon>Bacilli</taxon>
        <taxon>Bacillales</taxon>
        <taxon>Caryophanaceae</taxon>
        <taxon>Ureibacillus</taxon>
    </lineage>
</organism>
<keyword evidence="2" id="KW-0645">Protease</keyword>
<dbReference type="InterPro" id="IPR051202">
    <property type="entry name" value="Peptidase_C40"/>
</dbReference>
<dbReference type="InterPro" id="IPR000064">
    <property type="entry name" value="NLP_P60_dom"/>
</dbReference>